<protein>
    <submittedName>
        <fullName evidence="1">Uncharacterized protein</fullName>
    </submittedName>
</protein>
<proteinExistence type="predicted"/>
<organism evidence="1">
    <name type="scientific">Lepeophtheirus salmonis</name>
    <name type="common">Salmon louse</name>
    <name type="synonym">Caligus salmonis</name>
    <dbReference type="NCBI Taxonomy" id="72036"/>
    <lineage>
        <taxon>Eukaryota</taxon>
        <taxon>Metazoa</taxon>
        <taxon>Ecdysozoa</taxon>
        <taxon>Arthropoda</taxon>
        <taxon>Crustacea</taxon>
        <taxon>Multicrustacea</taxon>
        <taxon>Hexanauplia</taxon>
        <taxon>Copepoda</taxon>
        <taxon>Siphonostomatoida</taxon>
        <taxon>Caligidae</taxon>
        <taxon>Lepeophtheirus</taxon>
    </lineage>
</organism>
<name>A0A0K2URG1_LEPSM</name>
<reference evidence="1" key="1">
    <citation type="submission" date="2014-05" db="EMBL/GenBank/DDBJ databases">
        <authorList>
            <person name="Chronopoulou M."/>
        </authorList>
    </citation>
    <scope>NUCLEOTIDE SEQUENCE</scope>
    <source>
        <tissue evidence="1">Whole organism</tissue>
    </source>
</reference>
<dbReference type="AlphaFoldDB" id="A0A0K2URG1"/>
<evidence type="ECO:0000313" key="1">
    <source>
        <dbReference type="EMBL" id="CDW40660.1"/>
    </source>
</evidence>
<dbReference type="EMBL" id="HACA01023299">
    <property type="protein sequence ID" value="CDW40660.1"/>
    <property type="molecule type" value="Transcribed_RNA"/>
</dbReference>
<accession>A0A0K2URG1</accession>
<sequence length="18" mass="2229">MSVKIRHFVYEKNCPTYL</sequence>